<comment type="caution">
    <text evidence="2">The sequence shown here is derived from an EMBL/GenBank/DDBJ whole genome shotgun (WGS) entry which is preliminary data.</text>
</comment>
<feature type="compositionally biased region" description="Low complexity" evidence="1">
    <location>
        <begin position="136"/>
        <end position="149"/>
    </location>
</feature>
<feature type="compositionally biased region" description="Low complexity" evidence="1">
    <location>
        <begin position="29"/>
        <end position="44"/>
    </location>
</feature>
<sequence>MSFFRSSASSTTVSVGTDPADAPASGKKTTSQQRQQSRTQQTSSPAPMTEAEQLDLLVAGARTDDTEAQDTARFLRSNKRHTYTDGLLGFAVYTFSGLQHIQGQSNALTLLTMWTVGTTFLVDVAERKYLQESLQGGTPTTPAPLTGKPASIAEHPVLPTQPPHDATAAPTLENVAVAPAMTMKLAPQDKEKLAGQQRQVFLTQAVASWVWMLASFQQFKVHKRLKWCGYSSWMGLGCAAYYSTRHLYNLLVK</sequence>
<dbReference type="Proteomes" id="UP000674318">
    <property type="component" value="Unassembled WGS sequence"/>
</dbReference>
<feature type="region of interest" description="Disordered" evidence="1">
    <location>
        <begin position="1"/>
        <end position="48"/>
    </location>
</feature>
<evidence type="ECO:0000313" key="3">
    <source>
        <dbReference type="Proteomes" id="UP000674318"/>
    </source>
</evidence>
<dbReference type="EMBL" id="JAFJZO010000022">
    <property type="protein sequence ID" value="KAG5504982.1"/>
    <property type="molecule type" value="Genomic_DNA"/>
</dbReference>
<organism evidence="2 3">
    <name type="scientific">Porcisia hertigi</name>
    <dbReference type="NCBI Taxonomy" id="2761500"/>
    <lineage>
        <taxon>Eukaryota</taxon>
        <taxon>Discoba</taxon>
        <taxon>Euglenozoa</taxon>
        <taxon>Kinetoplastea</taxon>
        <taxon>Metakinetoplastina</taxon>
        <taxon>Trypanosomatida</taxon>
        <taxon>Trypanosomatidae</taxon>
        <taxon>Leishmaniinae</taxon>
        <taxon>Porcisia</taxon>
    </lineage>
</organism>
<keyword evidence="3" id="KW-1185">Reference proteome</keyword>
<proteinExistence type="predicted"/>
<dbReference type="KEGG" id="phet:94290491"/>
<feature type="region of interest" description="Disordered" evidence="1">
    <location>
        <begin position="134"/>
        <end position="155"/>
    </location>
</feature>
<name>A0A836LC99_9TRYP</name>
<protein>
    <submittedName>
        <fullName evidence="2">Uncharacterized protein</fullName>
    </submittedName>
</protein>
<dbReference type="RefSeq" id="XP_067757243.1">
    <property type="nucleotide sequence ID" value="XM_067900414.1"/>
</dbReference>
<gene>
    <name evidence="2" type="ORF">JKF63_04429</name>
</gene>
<dbReference type="GeneID" id="94290491"/>
<evidence type="ECO:0000313" key="2">
    <source>
        <dbReference type="EMBL" id="KAG5504982.1"/>
    </source>
</evidence>
<accession>A0A836LC99</accession>
<dbReference type="AlphaFoldDB" id="A0A836LC99"/>
<dbReference type="OrthoDB" id="239465at2759"/>
<evidence type="ECO:0000256" key="1">
    <source>
        <dbReference type="SAM" id="MobiDB-lite"/>
    </source>
</evidence>
<reference evidence="2 3" key="1">
    <citation type="submission" date="2021-02" db="EMBL/GenBank/DDBJ databases">
        <title>Porcisia hertigi Genome sequencing and assembly.</title>
        <authorList>
            <person name="Almutairi H."/>
            <person name="Gatherer D."/>
        </authorList>
    </citation>
    <scope>NUCLEOTIDE SEQUENCE [LARGE SCALE GENOMIC DNA]</scope>
    <source>
        <strain evidence="2 3">C119</strain>
    </source>
</reference>
<feature type="compositionally biased region" description="Low complexity" evidence="1">
    <location>
        <begin position="1"/>
        <end position="15"/>
    </location>
</feature>